<name>C7ZCN4_FUSV7</name>
<dbReference type="InParanoid" id="C7ZCN4"/>
<dbReference type="InterPro" id="IPR001138">
    <property type="entry name" value="Zn2Cys6_DnaBD"/>
</dbReference>
<dbReference type="Proteomes" id="UP000005206">
    <property type="component" value="Chromosome 2"/>
</dbReference>
<dbReference type="CDD" id="cd00067">
    <property type="entry name" value="GAL4"/>
    <property type="match status" value="1"/>
</dbReference>
<evidence type="ECO:0000313" key="4">
    <source>
        <dbReference type="Proteomes" id="UP000005206"/>
    </source>
</evidence>
<dbReference type="SMART" id="SM00066">
    <property type="entry name" value="GAL4"/>
    <property type="match status" value="1"/>
</dbReference>
<keyword evidence="4" id="KW-1185">Reference proteome</keyword>
<accession>C7ZCN4</accession>
<reference evidence="3 4" key="1">
    <citation type="journal article" date="2009" name="PLoS Genet.">
        <title>The genome of Nectria haematococca: contribution of supernumerary chromosomes to gene expansion.</title>
        <authorList>
            <person name="Coleman J.J."/>
            <person name="Rounsley S.D."/>
            <person name="Rodriguez-Carres M."/>
            <person name="Kuo A."/>
            <person name="Wasmann C.C."/>
            <person name="Grimwood J."/>
            <person name="Schmutz J."/>
            <person name="Taga M."/>
            <person name="White G.J."/>
            <person name="Zhou S."/>
            <person name="Schwartz D.C."/>
            <person name="Freitag M."/>
            <person name="Ma L.J."/>
            <person name="Danchin E.G."/>
            <person name="Henrissat B."/>
            <person name="Coutinho P.M."/>
            <person name="Nelson D.R."/>
            <person name="Straney D."/>
            <person name="Napoli C.A."/>
            <person name="Barker B.M."/>
            <person name="Gribskov M."/>
            <person name="Rep M."/>
            <person name="Kroken S."/>
            <person name="Molnar I."/>
            <person name="Rensing C."/>
            <person name="Kennell J.C."/>
            <person name="Zamora J."/>
            <person name="Farman M.L."/>
            <person name="Selker E.U."/>
            <person name="Salamov A."/>
            <person name="Shapiro H."/>
            <person name="Pangilinan J."/>
            <person name="Lindquist E."/>
            <person name="Lamers C."/>
            <person name="Grigoriev I.V."/>
            <person name="Geiser D.M."/>
            <person name="Covert S.F."/>
            <person name="Temporini E."/>
            <person name="Vanetten H.D."/>
        </authorList>
    </citation>
    <scope>NUCLEOTIDE SEQUENCE [LARGE SCALE GENOMIC DNA]</scope>
    <source>
        <strain evidence="4">ATCC MYA-4622 / CBS 123669 / FGSC 9596 / NRRL 45880 / 77-13-4</strain>
    </source>
</reference>
<dbReference type="Gene3D" id="4.10.240.10">
    <property type="entry name" value="Zn(2)-C6 fungal-type DNA-binding domain"/>
    <property type="match status" value="1"/>
</dbReference>
<dbReference type="GO" id="GO:0008270">
    <property type="term" value="F:zinc ion binding"/>
    <property type="evidence" value="ECO:0007669"/>
    <property type="project" value="InterPro"/>
</dbReference>
<dbReference type="GO" id="GO:0000981">
    <property type="term" value="F:DNA-binding transcription factor activity, RNA polymerase II-specific"/>
    <property type="evidence" value="ECO:0007669"/>
    <property type="project" value="InterPro"/>
</dbReference>
<feature type="domain" description="Zn(2)-C6 fungal-type" evidence="2">
    <location>
        <begin position="1"/>
        <end position="31"/>
    </location>
</feature>
<feature type="non-terminal residue" evidence="3">
    <location>
        <position position="1"/>
    </location>
</feature>
<evidence type="ECO:0000256" key="1">
    <source>
        <dbReference type="ARBA" id="ARBA00023242"/>
    </source>
</evidence>
<dbReference type="EMBL" id="GG698918">
    <property type="protein sequence ID" value="EEU38292.1"/>
    <property type="molecule type" value="Genomic_DNA"/>
</dbReference>
<dbReference type="PROSITE" id="PS50048">
    <property type="entry name" value="ZN2_CY6_FUNGAL_2"/>
    <property type="match status" value="1"/>
</dbReference>
<sequence length="53" mass="6059">ACLACQKRKSKCDGQRPSCCQCQKRGIQCVYQQRRFRGPGKRCKAISPLIEQD</sequence>
<dbReference type="InterPro" id="IPR036864">
    <property type="entry name" value="Zn2-C6_fun-type_DNA-bd_sf"/>
</dbReference>
<proteinExistence type="predicted"/>
<dbReference type="KEGG" id="nhe:NECHADRAFT_34736"/>
<dbReference type="HOGENOM" id="CLU_3074284_0_0_1"/>
<organism evidence="3 4">
    <name type="scientific">Fusarium vanettenii (strain ATCC MYA-4622 / CBS 123669 / FGSC 9596 / NRRL 45880 / 77-13-4)</name>
    <name type="common">Fusarium solani subsp. pisi</name>
    <dbReference type="NCBI Taxonomy" id="660122"/>
    <lineage>
        <taxon>Eukaryota</taxon>
        <taxon>Fungi</taxon>
        <taxon>Dikarya</taxon>
        <taxon>Ascomycota</taxon>
        <taxon>Pezizomycotina</taxon>
        <taxon>Sordariomycetes</taxon>
        <taxon>Hypocreomycetidae</taxon>
        <taxon>Hypocreales</taxon>
        <taxon>Nectriaceae</taxon>
        <taxon>Fusarium</taxon>
        <taxon>Fusarium solani species complex</taxon>
        <taxon>Fusarium vanettenii</taxon>
    </lineage>
</organism>
<keyword evidence="1" id="KW-0539">Nucleus</keyword>
<dbReference type="AlphaFoldDB" id="C7ZCN4"/>
<dbReference type="OrthoDB" id="3266505at2759"/>
<dbReference type="Pfam" id="PF00172">
    <property type="entry name" value="Zn_clus"/>
    <property type="match status" value="1"/>
</dbReference>
<evidence type="ECO:0000313" key="3">
    <source>
        <dbReference type="EMBL" id="EEU38292.1"/>
    </source>
</evidence>
<dbReference type="GeneID" id="9670438"/>
<dbReference type="RefSeq" id="XP_003044005.1">
    <property type="nucleotide sequence ID" value="XM_003043959.1"/>
</dbReference>
<dbReference type="VEuPathDB" id="FungiDB:NECHADRAFT_34736"/>
<gene>
    <name evidence="3" type="ORF">NECHADRAFT_34736</name>
</gene>
<protein>
    <recommendedName>
        <fullName evidence="2">Zn(2)-C6 fungal-type domain-containing protein</fullName>
    </recommendedName>
</protein>
<evidence type="ECO:0000259" key="2">
    <source>
        <dbReference type="PROSITE" id="PS50048"/>
    </source>
</evidence>
<dbReference type="SUPFAM" id="SSF57701">
    <property type="entry name" value="Zn2/Cys6 DNA-binding domain"/>
    <property type="match status" value="1"/>
</dbReference>